<comment type="caution">
    <text evidence="2">The sequence shown here is derived from an EMBL/GenBank/DDBJ whole genome shotgun (WGS) entry which is preliminary data.</text>
</comment>
<keyword evidence="1" id="KW-0472">Membrane</keyword>
<reference evidence="2 3" key="1">
    <citation type="submission" date="2019-02" db="EMBL/GenBank/DDBJ databases">
        <title>Prokaryotic population dynamics and viral predation in marine succession experiment using metagenomics: the confinement effect.</title>
        <authorList>
            <person name="Haro-Moreno J.M."/>
            <person name="Rodriguez-Valera F."/>
            <person name="Lopez-Perez M."/>
        </authorList>
    </citation>
    <scope>NUCLEOTIDE SEQUENCE [LARGE SCALE GENOMIC DNA]</scope>
    <source>
        <strain evidence="2">MED-G163</strain>
    </source>
</reference>
<dbReference type="AlphaFoldDB" id="A0A520MDM5"/>
<accession>A0A520MDM5</accession>
<evidence type="ECO:0000256" key="1">
    <source>
        <dbReference type="SAM" id="Phobius"/>
    </source>
</evidence>
<feature type="transmembrane region" description="Helical" evidence="1">
    <location>
        <begin position="103"/>
        <end position="127"/>
    </location>
</feature>
<protein>
    <submittedName>
        <fullName evidence="2">Uncharacterized protein</fullName>
    </submittedName>
</protein>
<feature type="transmembrane region" description="Helical" evidence="1">
    <location>
        <begin position="66"/>
        <end position="91"/>
    </location>
</feature>
<evidence type="ECO:0000313" key="3">
    <source>
        <dbReference type="Proteomes" id="UP000315782"/>
    </source>
</evidence>
<evidence type="ECO:0000313" key="2">
    <source>
        <dbReference type="EMBL" id="RZO19317.1"/>
    </source>
</evidence>
<dbReference type="EMBL" id="SHBI01000039">
    <property type="protein sequence ID" value="RZO19317.1"/>
    <property type="molecule type" value="Genomic_DNA"/>
</dbReference>
<keyword evidence="1" id="KW-0812">Transmembrane</keyword>
<proteinExistence type="predicted"/>
<keyword evidence="1" id="KW-1133">Transmembrane helix</keyword>
<dbReference type="Proteomes" id="UP000315782">
    <property type="component" value="Unassembled WGS sequence"/>
</dbReference>
<sequence>MSKYLTTIALSGAAIIPIFQDTGITHLLNPLWDAHARTHLVWMISSNFLIFLLAIYLLWFKNKELLTAALSLCILIGYDISAVLMPLYGGIPLGEGGVEPEPFGIPINLLFFNTMLVIQLISLSLILKTKKGA</sequence>
<feature type="transmembrane region" description="Helical" evidence="1">
    <location>
        <begin position="39"/>
        <end position="59"/>
    </location>
</feature>
<name>A0A520MDM5_9GAMM</name>
<gene>
    <name evidence="2" type="ORF">EVA96_03865</name>
</gene>
<organism evidence="2 3">
    <name type="scientific">SAR86 cluster bacterium</name>
    <dbReference type="NCBI Taxonomy" id="2030880"/>
    <lineage>
        <taxon>Bacteria</taxon>
        <taxon>Pseudomonadati</taxon>
        <taxon>Pseudomonadota</taxon>
        <taxon>Gammaproteobacteria</taxon>
        <taxon>SAR86 cluster</taxon>
    </lineage>
</organism>